<dbReference type="EMBL" id="MLAK01001186">
    <property type="protein sequence ID" value="OHS96288.1"/>
    <property type="molecule type" value="Genomic_DNA"/>
</dbReference>
<dbReference type="GO" id="GO:0055038">
    <property type="term" value="C:recycling endosome membrane"/>
    <property type="evidence" value="ECO:0007669"/>
    <property type="project" value="TreeGrafter"/>
</dbReference>
<evidence type="ECO:0000256" key="3">
    <source>
        <dbReference type="ARBA" id="ARBA00022989"/>
    </source>
</evidence>
<feature type="region of interest" description="Disordered" evidence="5">
    <location>
        <begin position="1"/>
        <end position="59"/>
    </location>
</feature>
<keyword evidence="2 6" id="KW-0812">Transmembrane</keyword>
<reference evidence="7" key="1">
    <citation type="submission" date="2016-10" db="EMBL/GenBank/DDBJ databases">
        <authorList>
            <person name="Benchimol M."/>
            <person name="Almeida L.G."/>
            <person name="Vasconcelos A.T."/>
            <person name="Perreira-Neves A."/>
            <person name="Rosa I.A."/>
            <person name="Tasca T."/>
            <person name="Bogo M.R."/>
            <person name="de Souza W."/>
        </authorList>
    </citation>
    <scope>NUCLEOTIDE SEQUENCE [LARGE SCALE GENOMIC DNA]</scope>
    <source>
        <strain evidence="7">K</strain>
    </source>
</reference>
<organism evidence="7 8">
    <name type="scientific">Tritrichomonas foetus</name>
    <dbReference type="NCBI Taxonomy" id="1144522"/>
    <lineage>
        <taxon>Eukaryota</taxon>
        <taxon>Metamonada</taxon>
        <taxon>Parabasalia</taxon>
        <taxon>Tritrichomonadida</taxon>
        <taxon>Tritrichomonadidae</taxon>
        <taxon>Tritrichomonas</taxon>
    </lineage>
</organism>
<dbReference type="VEuPathDB" id="TrichDB:TRFO_37561"/>
<feature type="transmembrane region" description="Helical" evidence="6">
    <location>
        <begin position="179"/>
        <end position="205"/>
    </location>
</feature>
<feature type="transmembrane region" description="Helical" evidence="6">
    <location>
        <begin position="217"/>
        <end position="236"/>
    </location>
</feature>
<evidence type="ECO:0008006" key="9">
    <source>
        <dbReference type="Google" id="ProtNLM"/>
    </source>
</evidence>
<protein>
    <recommendedName>
        <fullName evidence="9">Secretory carrier membrane protein</fullName>
    </recommendedName>
</protein>
<comment type="subcellular location">
    <subcellularLocation>
        <location evidence="1">Membrane</location>
        <topology evidence="1">Multi-pass membrane protein</topology>
    </subcellularLocation>
</comment>
<feature type="transmembrane region" description="Helical" evidence="6">
    <location>
        <begin position="256"/>
        <end position="283"/>
    </location>
</feature>
<evidence type="ECO:0000313" key="7">
    <source>
        <dbReference type="EMBL" id="OHS96288.1"/>
    </source>
</evidence>
<dbReference type="Proteomes" id="UP000179807">
    <property type="component" value="Unassembled WGS sequence"/>
</dbReference>
<evidence type="ECO:0000256" key="5">
    <source>
        <dbReference type="SAM" id="MobiDB-lite"/>
    </source>
</evidence>
<accession>A0A1J4JAV6</accession>
<dbReference type="GO" id="GO:0015031">
    <property type="term" value="P:protein transport"/>
    <property type="evidence" value="ECO:0007669"/>
    <property type="project" value="InterPro"/>
</dbReference>
<feature type="transmembrane region" description="Helical" evidence="6">
    <location>
        <begin position="148"/>
        <end position="173"/>
    </location>
</feature>
<keyword evidence="4 6" id="KW-0472">Membrane</keyword>
<gene>
    <name evidence="7" type="ORF">TRFO_37561</name>
</gene>
<feature type="compositionally biased region" description="Polar residues" evidence="5">
    <location>
        <begin position="1"/>
        <end position="15"/>
    </location>
</feature>
<comment type="caution">
    <text evidence="7">The sequence shown here is derived from an EMBL/GenBank/DDBJ whole genome shotgun (WGS) entry which is preliminary data.</text>
</comment>
<feature type="compositionally biased region" description="Low complexity" evidence="5">
    <location>
        <begin position="28"/>
        <end position="53"/>
    </location>
</feature>
<dbReference type="Pfam" id="PF04144">
    <property type="entry name" value="SCAMP"/>
    <property type="match status" value="1"/>
</dbReference>
<evidence type="ECO:0000256" key="2">
    <source>
        <dbReference type="ARBA" id="ARBA00022692"/>
    </source>
</evidence>
<proteinExistence type="predicted"/>
<dbReference type="PANTHER" id="PTHR10687:SF2">
    <property type="entry name" value="SECRETORY CARRIER-ASSOCIATED MEMBRANE PROTEIN"/>
    <property type="match status" value="1"/>
</dbReference>
<dbReference type="RefSeq" id="XP_068349425.1">
    <property type="nucleotide sequence ID" value="XM_068511505.1"/>
</dbReference>
<dbReference type="AlphaFoldDB" id="A0A1J4JAV6"/>
<dbReference type="GO" id="GO:0032588">
    <property type="term" value="C:trans-Golgi network membrane"/>
    <property type="evidence" value="ECO:0007669"/>
    <property type="project" value="TreeGrafter"/>
</dbReference>
<keyword evidence="8" id="KW-1185">Reference proteome</keyword>
<evidence type="ECO:0000256" key="4">
    <source>
        <dbReference type="ARBA" id="ARBA00023136"/>
    </source>
</evidence>
<name>A0A1J4JAV6_9EUKA</name>
<keyword evidence="3 6" id="KW-1133">Transmembrane helix</keyword>
<dbReference type="InterPro" id="IPR007273">
    <property type="entry name" value="SCAMP"/>
</dbReference>
<dbReference type="PANTHER" id="PTHR10687">
    <property type="entry name" value="SECRETORY CARRIER-ASSOCIATED MEMBRANE PROTEIN SCAMP"/>
    <property type="match status" value="1"/>
</dbReference>
<sequence length="328" mass="36332">MDDPLSNYNPFQSEPISLDDPPSSFNMPPETTTQQTNSNPQNYSIGFSNSNNSQSDQFKPPITNSAVFVDPVIGMVPISESDLAAREAELSRREAEIAKHESIVSHGGSSIDDDHQNKVKNFPPYIKIWKYYQESDLPNDIQPLVKQVLYLFLLCAITYLANWIGCLCCIAAGDSLSSVGTIIVLSTVYLFTFVPMSFEFSFFVLYNAVKDGKGLKFFCFLTTFGIWGLTMSWHMVGTDDGGSVGWIQMINLFAGGHGFIGFVALLVSLCFTVCVAGIAFYWLKCYRYYQTNGLSRSAFGEASAYATNYATENPDVMTEVLNGQNSQI</sequence>
<evidence type="ECO:0000313" key="8">
    <source>
        <dbReference type="Proteomes" id="UP000179807"/>
    </source>
</evidence>
<dbReference type="GeneID" id="94846209"/>
<dbReference type="OrthoDB" id="242866at2759"/>
<evidence type="ECO:0000256" key="1">
    <source>
        <dbReference type="ARBA" id="ARBA00004141"/>
    </source>
</evidence>
<evidence type="ECO:0000256" key="6">
    <source>
        <dbReference type="SAM" id="Phobius"/>
    </source>
</evidence>